<gene>
    <name evidence="1" type="ORF">A2856_00765</name>
</gene>
<dbReference type="Proteomes" id="UP000177885">
    <property type="component" value="Unassembled WGS sequence"/>
</dbReference>
<dbReference type="SUPFAM" id="SSF55729">
    <property type="entry name" value="Acyl-CoA N-acyltransferases (Nat)"/>
    <property type="match status" value="1"/>
</dbReference>
<sequence>MSPRDWWNLIRGVPSEAGRPLPNGRLPPQMDAEYAMGGFSPSHKAQPLLENGLVGARWDLAPFSVETYVGDGEPRIEPYHRRRFITWQPVCRTDVPRGWWRFPLPLNARQHGVTILPSSSSSSPSSSEYWKRWSSHAQRHRRRFLKNETLEIVEPTMEEYAAAYHATGKLPFMRNDFVRILKRRRANHGERLRLIGAREKATGRLLAGLAVLDLPNSKQSVHVAAFFHRDASRTGASYGLIDEWFRRSIAQNLHALHFGLVWYPGDPGSWKGYSAFKRQFDLTCVVYPNALVKIVRRG</sequence>
<comment type="caution">
    <text evidence="1">The sequence shown here is derived from an EMBL/GenBank/DDBJ whole genome shotgun (WGS) entry which is preliminary data.</text>
</comment>
<protein>
    <recommendedName>
        <fullName evidence="3">BioF2-like acetyltransferase domain-containing protein</fullName>
    </recommendedName>
</protein>
<organism evidence="1 2">
    <name type="scientific">Candidatus Uhrbacteria bacterium RIFCSPHIGHO2_01_FULL_63_20</name>
    <dbReference type="NCBI Taxonomy" id="1802385"/>
    <lineage>
        <taxon>Bacteria</taxon>
        <taxon>Candidatus Uhriibacteriota</taxon>
    </lineage>
</organism>
<reference evidence="1 2" key="1">
    <citation type="journal article" date="2016" name="Nat. Commun.">
        <title>Thousands of microbial genomes shed light on interconnected biogeochemical processes in an aquifer system.</title>
        <authorList>
            <person name="Anantharaman K."/>
            <person name="Brown C.T."/>
            <person name="Hug L.A."/>
            <person name="Sharon I."/>
            <person name="Castelle C.J."/>
            <person name="Probst A.J."/>
            <person name="Thomas B.C."/>
            <person name="Singh A."/>
            <person name="Wilkins M.J."/>
            <person name="Karaoz U."/>
            <person name="Brodie E.L."/>
            <person name="Williams K.H."/>
            <person name="Hubbard S.S."/>
            <person name="Banfield J.F."/>
        </authorList>
    </citation>
    <scope>NUCLEOTIDE SEQUENCE [LARGE SCALE GENOMIC DNA]</scope>
</reference>
<dbReference type="Gene3D" id="3.40.630.30">
    <property type="match status" value="1"/>
</dbReference>
<dbReference type="STRING" id="1802385.A2856_00765"/>
<name>A0A1F7TM01_9BACT</name>
<evidence type="ECO:0000313" key="2">
    <source>
        <dbReference type="Proteomes" id="UP000177885"/>
    </source>
</evidence>
<accession>A0A1F7TM01</accession>
<evidence type="ECO:0000313" key="1">
    <source>
        <dbReference type="EMBL" id="OGL67005.1"/>
    </source>
</evidence>
<dbReference type="AlphaFoldDB" id="A0A1F7TM01"/>
<dbReference type="InterPro" id="IPR016181">
    <property type="entry name" value="Acyl_CoA_acyltransferase"/>
</dbReference>
<proteinExistence type="predicted"/>
<dbReference type="EMBL" id="MGDT01000004">
    <property type="protein sequence ID" value="OGL67005.1"/>
    <property type="molecule type" value="Genomic_DNA"/>
</dbReference>
<evidence type="ECO:0008006" key="3">
    <source>
        <dbReference type="Google" id="ProtNLM"/>
    </source>
</evidence>